<dbReference type="Pfam" id="PF07728">
    <property type="entry name" value="AAA_5"/>
    <property type="match status" value="1"/>
</dbReference>
<protein>
    <submittedName>
        <fullName evidence="2">ATPase</fullName>
    </submittedName>
</protein>
<evidence type="ECO:0000259" key="1">
    <source>
        <dbReference type="SMART" id="SM00382"/>
    </source>
</evidence>
<evidence type="ECO:0000313" key="3">
    <source>
        <dbReference type="Proteomes" id="UP000187485"/>
    </source>
</evidence>
<keyword evidence="3" id="KW-1185">Reference proteome</keyword>
<organism evidence="2 3">
    <name type="scientific">Carboxydothermus pertinax</name>
    <dbReference type="NCBI Taxonomy" id="870242"/>
    <lineage>
        <taxon>Bacteria</taxon>
        <taxon>Bacillati</taxon>
        <taxon>Bacillota</taxon>
        <taxon>Clostridia</taxon>
        <taxon>Thermoanaerobacterales</taxon>
        <taxon>Thermoanaerobacteraceae</taxon>
        <taxon>Carboxydothermus</taxon>
    </lineage>
</organism>
<dbReference type="GO" id="GO:0005524">
    <property type="term" value="F:ATP binding"/>
    <property type="evidence" value="ECO:0007669"/>
    <property type="project" value="InterPro"/>
</dbReference>
<dbReference type="STRING" id="870242.cpu_16340"/>
<reference evidence="3" key="1">
    <citation type="submission" date="2016-12" db="EMBL/GenBank/DDBJ databases">
        <title>Draft Genome Sequences od Carboxydothermus pertinax and islandicus, Hydrogenogenic Carboxydotrophic Bacteria.</title>
        <authorList>
            <person name="Fukuyama Y."/>
            <person name="Ohmae K."/>
            <person name="Yoneda Y."/>
            <person name="Yoshida T."/>
            <person name="Sako Y."/>
        </authorList>
    </citation>
    <scope>NUCLEOTIDE SEQUENCE [LARGE SCALE GENOMIC DNA]</scope>
    <source>
        <strain evidence="3">Ug1</strain>
    </source>
</reference>
<dbReference type="InterPro" id="IPR027417">
    <property type="entry name" value="P-loop_NTPase"/>
</dbReference>
<dbReference type="PANTHER" id="PTHR42759">
    <property type="entry name" value="MOXR FAMILY PROTEIN"/>
    <property type="match status" value="1"/>
</dbReference>
<gene>
    <name evidence="2" type="ORF">cpu_16340</name>
</gene>
<dbReference type="EMBL" id="BDJK01000029">
    <property type="protein sequence ID" value="GAV23124.1"/>
    <property type="molecule type" value="Genomic_DNA"/>
</dbReference>
<dbReference type="AlphaFoldDB" id="A0A1L8CW76"/>
<dbReference type="GO" id="GO:0016887">
    <property type="term" value="F:ATP hydrolysis activity"/>
    <property type="evidence" value="ECO:0007669"/>
    <property type="project" value="InterPro"/>
</dbReference>
<dbReference type="InterPro" id="IPR011704">
    <property type="entry name" value="ATPase_dyneun-rel_AAA"/>
</dbReference>
<proteinExistence type="predicted"/>
<dbReference type="InterPro" id="IPR050764">
    <property type="entry name" value="CbbQ/NirQ/NorQ/GpvN"/>
</dbReference>
<feature type="domain" description="AAA+ ATPase" evidence="1">
    <location>
        <begin position="34"/>
        <end position="192"/>
    </location>
</feature>
<dbReference type="SUPFAM" id="SSF52540">
    <property type="entry name" value="P-loop containing nucleoside triphosphate hydrolases"/>
    <property type="match status" value="1"/>
</dbReference>
<dbReference type="RefSeq" id="WP_075859574.1">
    <property type="nucleotide sequence ID" value="NZ_BDJK01000029.1"/>
</dbReference>
<dbReference type="OrthoDB" id="9783370at2"/>
<dbReference type="SMART" id="SM00382">
    <property type="entry name" value="AAA"/>
    <property type="match status" value="1"/>
</dbReference>
<comment type="caution">
    <text evidence="2">The sequence shown here is derived from an EMBL/GenBank/DDBJ whole genome shotgun (WGS) entry which is preliminary data.</text>
</comment>
<dbReference type="Proteomes" id="UP000187485">
    <property type="component" value="Unassembled WGS sequence"/>
</dbReference>
<dbReference type="InterPro" id="IPR003593">
    <property type="entry name" value="AAA+_ATPase"/>
</dbReference>
<name>A0A1L8CW76_9THEO</name>
<evidence type="ECO:0000313" key="2">
    <source>
        <dbReference type="EMBL" id="GAV23124.1"/>
    </source>
</evidence>
<dbReference type="PANTHER" id="PTHR42759:SF1">
    <property type="entry name" value="MAGNESIUM-CHELATASE SUBUNIT CHLD"/>
    <property type="match status" value="1"/>
</dbReference>
<dbReference type="Gene3D" id="3.40.50.300">
    <property type="entry name" value="P-loop containing nucleotide triphosphate hydrolases"/>
    <property type="match status" value="1"/>
</dbReference>
<dbReference type="CDD" id="cd00009">
    <property type="entry name" value="AAA"/>
    <property type="match status" value="1"/>
</dbReference>
<accession>A0A1L8CW76</accession>
<sequence>MDFKDPKDVAFNLNKVGYFCDQEIATAVYLAYNLQKPLLIEGPAGVGKTEIALSLSQALNVPLLRLQCYPGLDETKALYEWNYQKQLLFLQTVKTNWQEVKKDLYSEEFLLPRPLLKALTFPGKSILLIDEIDKSDEEFESFLLETLAEYAITIPEMGTIKAHTPPFIVITSNNSRELSDALRRRCLYLYLNYPERKREVEIILNKVPGIEQKLAEQIVDFANRLRSRDLKKKPSIAETVEMAKTVQLLNLTSLNPEILNTTLGVLVKHWEDLKYIKEKELPNYKL</sequence>